<proteinExistence type="predicted"/>
<sequence>MKIQSMKELASEMRAVARGEREAPADAALPSVESAEVLVRLLTPENRKLLSVIRDRKPRSVAELARMAGRAEPNVLRTLSKLETIGLVTMDRVANRRVPVARVSAITVEIDPFAMSDKVAYTAA</sequence>
<name>A0A917Q5L9_9HYPH</name>
<dbReference type="InterPro" id="IPR036390">
    <property type="entry name" value="WH_DNA-bd_sf"/>
</dbReference>
<dbReference type="Pfam" id="PF25212">
    <property type="entry name" value="HVO_A0114"/>
    <property type="match status" value="1"/>
</dbReference>
<evidence type="ECO:0000313" key="2">
    <source>
        <dbReference type="Proteomes" id="UP000600449"/>
    </source>
</evidence>
<dbReference type="RefSeq" id="WP_188910218.1">
    <property type="nucleotide sequence ID" value="NZ_BMMF01000003.1"/>
</dbReference>
<dbReference type="Proteomes" id="UP000600449">
    <property type="component" value="Unassembled WGS sequence"/>
</dbReference>
<dbReference type="InterPro" id="IPR036388">
    <property type="entry name" value="WH-like_DNA-bd_sf"/>
</dbReference>
<evidence type="ECO:0000313" key="1">
    <source>
        <dbReference type="EMBL" id="GGK25191.1"/>
    </source>
</evidence>
<keyword evidence="2" id="KW-1185">Reference proteome</keyword>
<evidence type="ECO:0008006" key="3">
    <source>
        <dbReference type="Google" id="ProtNLM"/>
    </source>
</evidence>
<dbReference type="EMBL" id="BMMF01000003">
    <property type="protein sequence ID" value="GGK25191.1"/>
    <property type="molecule type" value="Genomic_DNA"/>
</dbReference>
<dbReference type="Gene3D" id="1.10.10.10">
    <property type="entry name" value="Winged helix-like DNA-binding domain superfamily/Winged helix DNA-binding domain"/>
    <property type="match status" value="1"/>
</dbReference>
<gene>
    <name evidence="1" type="ORF">GCM10011322_09700</name>
</gene>
<dbReference type="SUPFAM" id="SSF46785">
    <property type="entry name" value="Winged helix' DNA-binding domain"/>
    <property type="match status" value="1"/>
</dbReference>
<dbReference type="AlphaFoldDB" id="A0A917Q5L9"/>
<accession>A0A917Q5L9</accession>
<comment type="caution">
    <text evidence="1">The sequence shown here is derived from an EMBL/GenBank/DDBJ whole genome shotgun (WGS) entry which is preliminary data.</text>
</comment>
<protein>
    <recommendedName>
        <fullName evidence="3">MarR family protein</fullName>
    </recommendedName>
</protein>
<organism evidence="1 2">
    <name type="scientific">Salinarimonas ramus</name>
    <dbReference type="NCBI Taxonomy" id="690164"/>
    <lineage>
        <taxon>Bacteria</taxon>
        <taxon>Pseudomonadati</taxon>
        <taxon>Pseudomonadota</taxon>
        <taxon>Alphaproteobacteria</taxon>
        <taxon>Hyphomicrobiales</taxon>
        <taxon>Salinarimonadaceae</taxon>
        <taxon>Salinarimonas</taxon>
    </lineage>
</organism>
<reference evidence="1 2" key="1">
    <citation type="journal article" date="2014" name="Int. J. Syst. Evol. Microbiol.">
        <title>Complete genome sequence of Corynebacterium casei LMG S-19264T (=DSM 44701T), isolated from a smear-ripened cheese.</title>
        <authorList>
            <consortium name="US DOE Joint Genome Institute (JGI-PGF)"/>
            <person name="Walter F."/>
            <person name="Albersmeier A."/>
            <person name="Kalinowski J."/>
            <person name="Ruckert C."/>
        </authorList>
    </citation>
    <scope>NUCLEOTIDE SEQUENCE [LARGE SCALE GENOMIC DNA]</scope>
    <source>
        <strain evidence="1 2">CGMCC 1.9161</strain>
    </source>
</reference>